<dbReference type="SUPFAM" id="SSF51182">
    <property type="entry name" value="RmlC-like cupins"/>
    <property type="match status" value="1"/>
</dbReference>
<dbReference type="PANTHER" id="PTHR11019">
    <property type="entry name" value="HTH-TYPE TRANSCRIPTIONAL REGULATOR NIMR"/>
    <property type="match status" value="1"/>
</dbReference>
<dbReference type="Pfam" id="PF12833">
    <property type="entry name" value="HTH_18"/>
    <property type="match status" value="1"/>
</dbReference>
<proteinExistence type="predicted"/>
<keyword evidence="2" id="KW-0805">Transcription regulation</keyword>
<dbReference type="PANTHER" id="PTHR11019:SF159">
    <property type="entry name" value="TRANSCRIPTIONAL REGULATOR-RELATED"/>
    <property type="match status" value="1"/>
</dbReference>
<keyword evidence="4" id="KW-0804">Transcription</keyword>
<dbReference type="EMBL" id="FZOA01000001">
    <property type="protein sequence ID" value="SNR62342.1"/>
    <property type="molecule type" value="Genomic_DNA"/>
</dbReference>
<dbReference type="Gene3D" id="2.60.120.10">
    <property type="entry name" value="Jelly Rolls"/>
    <property type="match status" value="1"/>
</dbReference>
<accession>A0A238XUF0</accession>
<dbReference type="PROSITE" id="PS01124">
    <property type="entry name" value="HTH_ARAC_FAMILY_2"/>
    <property type="match status" value="1"/>
</dbReference>
<dbReference type="RefSeq" id="WP_089374359.1">
    <property type="nucleotide sequence ID" value="NZ_FZOA01000001.1"/>
</dbReference>
<dbReference type="GO" id="GO:0043565">
    <property type="term" value="F:sequence-specific DNA binding"/>
    <property type="evidence" value="ECO:0007669"/>
    <property type="project" value="InterPro"/>
</dbReference>
<dbReference type="Proteomes" id="UP000198305">
    <property type="component" value="Unassembled WGS sequence"/>
</dbReference>
<keyword evidence="3" id="KW-0238">DNA-binding</keyword>
<dbReference type="InterPro" id="IPR014710">
    <property type="entry name" value="RmlC-like_jellyroll"/>
</dbReference>
<evidence type="ECO:0000259" key="5">
    <source>
        <dbReference type="PROSITE" id="PS01124"/>
    </source>
</evidence>
<sequence length="272" mass="30099">MPDTRIHPVFTDLNGVGPDPDQSLLPVVARVGTYSKGWQVETHAHRRGQLMFIISGSMRVETRDGSWITPPGRACWIPAAAIHGVTYAQASEMRTVLIAPELLAPLPRHCCVIKLTPLLRELVLQAVAIDNQYSLNSAEHRLMQVLIDQIGMAQQAPLFLPEGRDARLRKVTESLHHNPGDDRNIEQWASVAGASTRTLARLFVKETGLTFSAWRQQLCLIRAVEMLIDGQSVTNTAIALGYESTAGFTSMFSRTMGESPSNYQTRWSQAQA</sequence>
<dbReference type="SMART" id="SM00342">
    <property type="entry name" value="HTH_ARAC"/>
    <property type="match status" value="1"/>
</dbReference>
<dbReference type="Pfam" id="PF02311">
    <property type="entry name" value="AraC_binding"/>
    <property type="match status" value="1"/>
</dbReference>
<dbReference type="FunFam" id="1.10.10.60:FF:000132">
    <property type="entry name" value="AraC family transcriptional regulator"/>
    <property type="match status" value="1"/>
</dbReference>
<dbReference type="SUPFAM" id="SSF46689">
    <property type="entry name" value="Homeodomain-like"/>
    <property type="match status" value="1"/>
</dbReference>
<dbReference type="Gene3D" id="1.10.10.60">
    <property type="entry name" value="Homeodomain-like"/>
    <property type="match status" value="1"/>
</dbReference>
<dbReference type="InterPro" id="IPR011051">
    <property type="entry name" value="RmlC_Cupin_sf"/>
</dbReference>
<keyword evidence="7" id="KW-1185">Reference proteome</keyword>
<evidence type="ECO:0000256" key="2">
    <source>
        <dbReference type="ARBA" id="ARBA00023015"/>
    </source>
</evidence>
<dbReference type="AlphaFoldDB" id="A0A238XUF0"/>
<dbReference type="CDD" id="cd06124">
    <property type="entry name" value="cupin_NimR-like_N"/>
    <property type="match status" value="1"/>
</dbReference>
<evidence type="ECO:0000256" key="1">
    <source>
        <dbReference type="ARBA" id="ARBA00022491"/>
    </source>
</evidence>
<keyword evidence="1" id="KW-0678">Repressor</keyword>
<dbReference type="InterPro" id="IPR009057">
    <property type="entry name" value="Homeodomain-like_sf"/>
</dbReference>
<reference evidence="7" key="1">
    <citation type="submission" date="2017-06" db="EMBL/GenBank/DDBJ databases">
        <authorList>
            <person name="Varghese N."/>
            <person name="Submissions S."/>
        </authorList>
    </citation>
    <scope>NUCLEOTIDE SEQUENCE [LARGE SCALE GENOMIC DNA]</scope>
    <source>
        <strain evidence="7">Ca-68</strain>
    </source>
</reference>
<evidence type="ECO:0000256" key="3">
    <source>
        <dbReference type="ARBA" id="ARBA00023125"/>
    </source>
</evidence>
<gene>
    <name evidence="6" type="ORF">SAMN05192560_0202</name>
</gene>
<dbReference type="GO" id="GO:0003700">
    <property type="term" value="F:DNA-binding transcription factor activity"/>
    <property type="evidence" value="ECO:0007669"/>
    <property type="project" value="InterPro"/>
</dbReference>
<dbReference type="InterPro" id="IPR003313">
    <property type="entry name" value="AraC-bd"/>
</dbReference>
<organism evidence="6 7">
    <name type="scientific">Methylobacillus rhizosphaerae</name>
    <dbReference type="NCBI Taxonomy" id="551994"/>
    <lineage>
        <taxon>Bacteria</taxon>
        <taxon>Pseudomonadati</taxon>
        <taxon>Pseudomonadota</taxon>
        <taxon>Betaproteobacteria</taxon>
        <taxon>Nitrosomonadales</taxon>
        <taxon>Methylophilaceae</taxon>
        <taxon>Methylobacillus</taxon>
    </lineage>
</organism>
<evidence type="ECO:0000313" key="7">
    <source>
        <dbReference type="Proteomes" id="UP000198305"/>
    </source>
</evidence>
<name>A0A238XUF0_9PROT</name>
<evidence type="ECO:0000313" key="6">
    <source>
        <dbReference type="EMBL" id="SNR62342.1"/>
    </source>
</evidence>
<dbReference type="OrthoDB" id="9804543at2"/>
<evidence type="ECO:0000256" key="4">
    <source>
        <dbReference type="ARBA" id="ARBA00023163"/>
    </source>
</evidence>
<dbReference type="InterPro" id="IPR018060">
    <property type="entry name" value="HTH_AraC"/>
</dbReference>
<protein>
    <submittedName>
        <fullName evidence="6">Transcriptional regulator, AraC family</fullName>
    </submittedName>
</protein>
<feature type="domain" description="HTH araC/xylS-type" evidence="5">
    <location>
        <begin position="169"/>
        <end position="266"/>
    </location>
</feature>